<dbReference type="EMBL" id="FZOJ01000010">
    <property type="protein sequence ID" value="SNS43574.1"/>
    <property type="molecule type" value="Genomic_DNA"/>
</dbReference>
<gene>
    <name evidence="2" type="ORF">SAMN05446037_101015</name>
</gene>
<keyword evidence="1" id="KW-0472">Membrane</keyword>
<feature type="transmembrane region" description="Helical" evidence="1">
    <location>
        <begin position="327"/>
        <end position="347"/>
    </location>
</feature>
<evidence type="ECO:0000313" key="2">
    <source>
        <dbReference type="EMBL" id="SNS43574.1"/>
    </source>
</evidence>
<name>A0A239EI60_9FIRM</name>
<feature type="transmembrane region" description="Helical" evidence="1">
    <location>
        <begin position="119"/>
        <end position="141"/>
    </location>
</feature>
<proteinExistence type="predicted"/>
<sequence length="416" mass="48710">MLKKTLKITLLFFLVYSLLFKGIPYVTTGRISMILFSIHFFIFKFKPKKDLRFKRIEFVAIIAYFLIYLYAIYSYIQLGRLETTTISRFFYFVTTNIYMSFILVKYFDNKSEFIRAFSIISFIQACLIIVSFFSPSYRFFLASILEQTGNRELISDFRAPGLFNSAGATLSIIQGIGAFSSLYILLHSSKERLKKKNYIILMINIISIFFIGRTGIILFIILALGLFTGYKTLFLKKLLPQILIITLLVTFIAGISIRGNIQEDTVQRINENKEWFLEIFSTPIKQTAFYRNFVQKMDVPQLNYNTIIGTSKVRAEIRGHDSGYIQMYYSIGLVFAILFYLILLIHLLSMNFTLKKCSDNKFRRIGIFLIITLFFIEIKEPFLFKSSYLLYILVVLRLDYKEKKKEFTKNQIVINT</sequence>
<protein>
    <recommendedName>
        <fullName evidence="4">O-Antigen ligase</fullName>
    </recommendedName>
</protein>
<evidence type="ECO:0000313" key="3">
    <source>
        <dbReference type="Proteomes" id="UP000198304"/>
    </source>
</evidence>
<feature type="transmembrane region" description="Helical" evidence="1">
    <location>
        <begin position="367"/>
        <end position="396"/>
    </location>
</feature>
<evidence type="ECO:0008006" key="4">
    <source>
        <dbReference type="Google" id="ProtNLM"/>
    </source>
</evidence>
<organism evidence="2 3">
    <name type="scientific">Anaerovirgula multivorans</name>
    <dbReference type="NCBI Taxonomy" id="312168"/>
    <lineage>
        <taxon>Bacteria</taxon>
        <taxon>Bacillati</taxon>
        <taxon>Bacillota</taxon>
        <taxon>Clostridia</taxon>
        <taxon>Peptostreptococcales</taxon>
        <taxon>Natronincolaceae</taxon>
        <taxon>Anaerovirgula</taxon>
    </lineage>
</organism>
<dbReference type="AlphaFoldDB" id="A0A239EI60"/>
<feature type="transmembrane region" description="Helical" evidence="1">
    <location>
        <begin position="88"/>
        <end position="107"/>
    </location>
</feature>
<keyword evidence="1" id="KW-0812">Transmembrane</keyword>
<dbReference type="OrthoDB" id="9553386at2"/>
<evidence type="ECO:0000256" key="1">
    <source>
        <dbReference type="SAM" id="Phobius"/>
    </source>
</evidence>
<feature type="transmembrane region" description="Helical" evidence="1">
    <location>
        <begin position="161"/>
        <end position="186"/>
    </location>
</feature>
<accession>A0A239EI60</accession>
<feature type="transmembrane region" description="Helical" evidence="1">
    <location>
        <begin position="29"/>
        <end position="46"/>
    </location>
</feature>
<feature type="transmembrane region" description="Helical" evidence="1">
    <location>
        <begin position="58"/>
        <end position="76"/>
    </location>
</feature>
<keyword evidence="1" id="KW-1133">Transmembrane helix</keyword>
<dbReference type="Proteomes" id="UP000198304">
    <property type="component" value="Unassembled WGS sequence"/>
</dbReference>
<keyword evidence="3" id="KW-1185">Reference proteome</keyword>
<reference evidence="2 3" key="1">
    <citation type="submission" date="2017-06" db="EMBL/GenBank/DDBJ databases">
        <authorList>
            <person name="Kim H.J."/>
            <person name="Triplett B.A."/>
        </authorList>
    </citation>
    <scope>NUCLEOTIDE SEQUENCE [LARGE SCALE GENOMIC DNA]</scope>
    <source>
        <strain evidence="2 3">SCA</strain>
    </source>
</reference>
<dbReference type="RefSeq" id="WP_089283056.1">
    <property type="nucleotide sequence ID" value="NZ_FZOJ01000010.1"/>
</dbReference>
<feature type="transmembrane region" description="Helical" evidence="1">
    <location>
        <begin position="238"/>
        <end position="257"/>
    </location>
</feature>
<feature type="transmembrane region" description="Helical" evidence="1">
    <location>
        <begin position="198"/>
        <end position="226"/>
    </location>
</feature>